<evidence type="ECO:0000256" key="2">
    <source>
        <dbReference type="ARBA" id="ARBA00022598"/>
    </source>
</evidence>
<dbReference type="InterPro" id="IPR042099">
    <property type="entry name" value="ANL_N_sf"/>
</dbReference>
<gene>
    <name evidence="4" type="ORF">C7Y44_03245</name>
</gene>
<dbReference type="Gene3D" id="3.40.50.12780">
    <property type="entry name" value="N-terminal domain of ligase-like"/>
    <property type="match status" value="1"/>
</dbReference>
<evidence type="ECO:0000313" key="4">
    <source>
        <dbReference type="EMBL" id="TQR46685.1"/>
    </source>
</evidence>
<reference evidence="4 5" key="1">
    <citation type="submission" date="2018-03" db="EMBL/GenBank/DDBJ databases">
        <title>Aerobic endospore-forming bacteria genome sequencing and assembly.</title>
        <authorList>
            <person name="Cavalcante D.A."/>
            <person name="Driks A."/>
            <person name="Putonti C."/>
            <person name="De-Souza M.T."/>
        </authorList>
    </citation>
    <scope>NUCLEOTIDE SEQUENCE [LARGE SCALE GENOMIC DNA]</scope>
    <source>
        <strain evidence="4 5">SDF0028</strain>
    </source>
</reference>
<keyword evidence="2" id="KW-0436">Ligase</keyword>
<proteinExistence type="inferred from homology"/>
<sequence length="483" mass="54658">MVVSEMNLLFNFAAFKDRKAIITQSGEHFSYDDLVRECDRFQPFFESRDKKLVMILAKNNIETIIGYLAAVQSNNAAMMIDAHLDSEILNNLISTYQPDFIWRPENGDGVFGYQEYELIDYRWEQQPEIHSDIAVLLSTSGSTGSPKLVRLTKQNVIANARSIAAFLHLNETERAITNLPVHYSYGLSVINSHLTVGATILLTDTPIVKREFWDFFKAEGGTSLTGVPYTYEILKRMGFSQMELPSLRYMTQAGGKLSIELVLEYAELSRLKKFDFWVMYGATEATARIAYLDPAYSVSKSGSIGKSIPGGKLWLEDEEGNPVTDPLLEGELIYEGPNVMMGYGYCREDLAKSDKLLGVLKTGDIGYFDNEGFFYITGRKSRFLKILGKRIGLSDIEHHLQSLGFNCYVGGQDELLLIAYHQEELQDVSKVILNNIKKEVFTRFKIPMDLIQVIPMQHIPRTSSGKINYASFGFKLNQKSTFK</sequence>
<dbReference type="Gene3D" id="3.30.300.30">
    <property type="match status" value="1"/>
</dbReference>
<feature type="domain" description="AMP-dependent synthetase/ligase" evidence="3">
    <location>
        <begin position="13"/>
        <end position="343"/>
    </location>
</feature>
<protein>
    <submittedName>
        <fullName evidence="4">AMP-dependent synthetase</fullName>
    </submittedName>
</protein>
<dbReference type="EMBL" id="SADY01000001">
    <property type="protein sequence ID" value="TQR46685.1"/>
    <property type="molecule type" value="Genomic_DNA"/>
</dbReference>
<comment type="similarity">
    <text evidence="1">Belongs to the ATP-dependent AMP-binding enzyme family.</text>
</comment>
<evidence type="ECO:0000256" key="1">
    <source>
        <dbReference type="ARBA" id="ARBA00006432"/>
    </source>
</evidence>
<dbReference type="SUPFAM" id="SSF56801">
    <property type="entry name" value="Acetyl-CoA synthetase-like"/>
    <property type="match status" value="1"/>
</dbReference>
<evidence type="ECO:0000313" key="5">
    <source>
        <dbReference type="Proteomes" id="UP000316208"/>
    </source>
</evidence>
<dbReference type="Pfam" id="PF00501">
    <property type="entry name" value="AMP-binding"/>
    <property type="match status" value="1"/>
</dbReference>
<dbReference type="InterPro" id="IPR045851">
    <property type="entry name" value="AMP-bd_C_sf"/>
</dbReference>
<accession>A0ABY3AZL7</accession>
<dbReference type="PANTHER" id="PTHR43201">
    <property type="entry name" value="ACYL-COA SYNTHETASE"/>
    <property type="match status" value="1"/>
</dbReference>
<dbReference type="PANTHER" id="PTHR43201:SF5">
    <property type="entry name" value="MEDIUM-CHAIN ACYL-COA LIGASE ACSF2, MITOCHONDRIAL"/>
    <property type="match status" value="1"/>
</dbReference>
<comment type="caution">
    <text evidence="4">The sequence shown here is derived from an EMBL/GenBank/DDBJ whole genome shotgun (WGS) entry which is preliminary data.</text>
</comment>
<dbReference type="Proteomes" id="UP000316208">
    <property type="component" value="Unassembled WGS sequence"/>
</dbReference>
<keyword evidence="5" id="KW-1185">Reference proteome</keyword>
<dbReference type="InterPro" id="IPR000873">
    <property type="entry name" value="AMP-dep_synth/lig_dom"/>
</dbReference>
<evidence type="ECO:0000259" key="3">
    <source>
        <dbReference type="Pfam" id="PF00501"/>
    </source>
</evidence>
<name>A0ABY3AZL7_PAEPP</name>
<organism evidence="4 5">
    <name type="scientific">Paenibacillus popilliae</name>
    <name type="common">Bacillus popilliae</name>
    <dbReference type="NCBI Taxonomy" id="78057"/>
    <lineage>
        <taxon>Bacteria</taxon>
        <taxon>Bacillati</taxon>
        <taxon>Bacillota</taxon>
        <taxon>Bacilli</taxon>
        <taxon>Bacillales</taxon>
        <taxon>Paenibacillaceae</taxon>
        <taxon>Paenibacillus</taxon>
    </lineage>
</organism>